<proteinExistence type="inferred from homology"/>
<keyword evidence="3" id="KW-0547">Nucleotide-binding</keyword>
<dbReference type="RefSeq" id="WP_121623551.1">
    <property type="nucleotide sequence ID" value="NZ_JACIIW010000001.1"/>
</dbReference>
<dbReference type="AlphaFoldDB" id="A0A3L7ADL9"/>
<reference evidence="6 7" key="1">
    <citation type="submission" date="2018-10" db="EMBL/GenBank/DDBJ databases">
        <title>Xanthobacter tagetidis genome sequencing and assembly.</title>
        <authorList>
            <person name="Maclea K.S."/>
            <person name="Goen A.E."/>
            <person name="Fatima S.A."/>
        </authorList>
    </citation>
    <scope>NUCLEOTIDE SEQUENCE [LARGE SCALE GENOMIC DNA]</scope>
    <source>
        <strain evidence="6 7">ATCC 700314</strain>
    </source>
</reference>
<evidence type="ECO:0000259" key="5">
    <source>
        <dbReference type="PROSITE" id="PS50893"/>
    </source>
</evidence>
<feature type="domain" description="ABC transporter" evidence="5">
    <location>
        <begin position="31"/>
        <end position="266"/>
    </location>
</feature>
<comment type="caution">
    <text evidence="6">The sequence shown here is derived from an EMBL/GenBank/DDBJ whole genome shotgun (WGS) entry which is preliminary data.</text>
</comment>
<comment type="similarity">
    <text evidence="1">Belongs to the ABC transporter superfamily.</text>
</comment>
<keyword evidence="4 6" id="KW-0067">ATP-binding</keyword>
<dbReference type="PANTHER" id="PTHR42788:SF10">
    <property type="entry name" value="ABC TRANSPORTER ATP-BINDING PROTEIN"/>
    <property type="match status" value="1"/>
</dbReference>
<organism evidence="6 7">
    <name type="scientific">Xanthobacter tagetidis</name>
    <dbReference type="NCBI Taxonomy" id="60216"/>
    <lineage>
        <taxon>Bacteria</taxon>
        <taxon>Pseudomonadati</taxon>
        <taxon>Pseudomonadota</taxon>
        <taxon>Alphaproteobacteria</taxon>
        <taxon>Hyphomicrobiales</taxon>
        <taxon>Xanthobacteraceae</taxon>
        <taxon>Xanthobacter</taxon>
    </lineage>
</organism>
<name>A0A3L7ADL9_9HYPH</name>
<evidence type="ECO:0000256" key="3">
    <source>
        <dbReference type="ARBA" id="ARBA00022741"/>
    </source>
</evidence>
<evidence type="ECO:0000313" key="7">
    <source>
        <dbReference type="Proteomes" id="UP000269692"/>
    </source>
</evidence>
<evidence type="ECO:0000256" key="2">
    <source>
        <dbReference type="ARBA" id="ARBA00022448"/>
    </source>
</evidence>
<dbReference type="Gene3D" id="3.40.50.300">
    <property type="entry name" value="P-loop containing nucleotide triphosphate hydrolases"/>
    <property type="match status" value="1"/>
</dbReference>
<dbReference type="PROSITE" id="PS50893">
    <property type="entry name" value="ABC_TRANSPORTER_2"/>
    <property type="match status" value="1"/>
</dbReference>
<dbReference type="OrthoDB" id="9807242at2"/>
<gene>
    <name evidence="6" type="ORF">D9R14_11910</name>
</gene>
<evidence type="ECO:0000256" key="4">
    <source>
        <dbReference type="ARBA" id="ARBA00022840"/>
    </source>
</evidence>
<keyword evidence="2" id="KW-0813">Transport</keyword>
<dbReference type="InterPro" id="IPR003439">
    <property type="entry name" value="ABC_transporter-like_ATP-bd"/>
</dbReference>
<dbReference type="Pfam" id="PF00005">
    <property type="entry name" value="ABC_tran"/>
    <property type="match status" value="1"/>
</dbReference>
<dbReference type="EMBL" id="RCTF01000008">
    <property type="protein sequence ID" value="RLP78499.1"/>
    <property type="molecule type" value="Genomic_DNA"/>
</dbReference>
<dbReference type="GO" id="GO:0005524">
    <property type="term" value="F:ATP binding"/>
    <property type="evidence" value="ECO:0007669"/>
    <property type="project" value="UniProtKB-KW"/>
</dbReference>
<dbReference type="PANTHER" id="PTHR42788">
    <property type="entry name" value="TAURINE IMPORT ATP-BINDING PROTEIN-RELATED"/>
    <property type="match status" value="1"/>
</dbReference>
<dbReference type="GO" id="GO:0016887">
    <property type="term" value="F:ATP hydrolysis activity"/>
    <property type="evidence" value="ECO:0007669"/>
    <property type="project" value="InterPro"/>
</dbReference>
<dbReference type="InterPro" id="IPR017871">
    <property type="entry name" value="ABC_transporter-like_CS"/>
</dbReference>
<sequence>MLAHAPEGRTSTAYDYTATAGRQHGQETPVLSVEGVTLQYKTKDHLVTATYQVGFDVHQADRFVLLGPSGCGKSTLLKGIAGFMKPVEGEIRLDGKVVDRPGPDRMMVFQEFDQLLPWKTVLENVMFPMLVSHRWGHKEARERALAAIAKVNLTKFHDVHPHMLSGGMKQRVAIARAMAMEPKILLMDEPFAALDALTRRKMQEELLLLWDDLRFTVVFVTHSIEEAIIVGSRILVLSPHPGQVRAELNSHEFTHAHQGGTEFQSLQLRIHEMLFAEDFEPEAAEVRHG</sequence>
<protein>
    <submittedName>
        <fullName evidence="6">ABC transporter ATP-binding protein</fullName>
    </submittedName>
</protein>
<evidence type="ECO:0000313" key="6">
    <source>
        <dbReference type="EMBL" id="RLP78499.1"/>
    </source>
</evidence>
<keyword evidence="7" id="KW-1185">Reference proteome</keyword>
<dbReference type="Proteomes" id="UP000269692">
    <property type="component" value="Unassembled WGS sequence"/>
</dbReference>
<dbReference type="InterPro" id="IPR050166">
    <property type="entry name" value="ABC_transporter_ATP-bind"/>
</dbReference>
<dbReference type="InterPro" id="IPR003593">
    <property type="entry name" value="AAA+_ATPase"/>
</dbReference>
<dbReference type="InterPro" id="IPR027417">
    <property type="entry name" value="P-loop_NTPase"/>
</dbReference>
<dbReference type="PROSITE" id="PS00211">
    <property type="entry name" value="ABC_TRANSPORTER_1"/>
    <property type="match status" value="1"/>
</dbReference>
<dbReference type="SUPFAM" id="SSF52540">
    <property type="entry name" value="P-loop containing nucleoside triphosphate hydrolases"/>
    <property type="match status" value="1"/>
</dbReference>
<evidence type="ECO:0000256" key="1">
    <source>
        <dbReference type="ARBA" id="ARBA00005417"/>
    </source>
</evidence>
<dbReference type="SMART" id="SM00382">
    <property type="entry name" value="AAA"/>
    <property type="match status" value="1"/>
</dbReference>
<dbReference type="CDD" id="cd03293">
    <property type="entry name" value="ABC_NrtD_SsuB_transporters"/>
    <property type="match status" value="1"/>
</dbReference>
<accession>A0A3L7ADL9</accession>